<dbReference type="Proteomes" id="UP000504629">
    <property type="component" value="Unplaced"/>
</dbReference>
<dbReference type="KEGG" id="bman:114247124"/>
<keyword evidence="1" id="KW-0175">Coiled coil</keyword>
<feature type="coiled-coil region" evidence="1">
    <location>
        <begin position="290"/>
        <end position="324"/>
    </location>
</feature>
<proteinExistence type="predicted"/>
<name>A0A6J2K470_BOMMA</name>
<reference evidence="3" key="1">
    <citation type="submission" date="2025-08" db="UniProtKB">
        <authorList>
            <consortium name="RefSeq"/>
        </authorList>
    </citation>
    <scope>IDENTIFICATION</scope>
    <source>
        <tissue evidence="3">Silk gland</tissue>
    </source>
</reference>
<dbReference type="RefSeq" id="XP_028035787.1">
    <property type="nucleotide sequence ID" value="XM_028179986.1"/>
</dbReference>
<evidence type="ECO:0000313" key="2">
    <source>
        <dbReference type="Proteomes" id="UP000504629"/>
    </source>
</evidence>
<keyword evidence="2" id="KW-1185">Reference proteome</keyword>
<dbReference type="GeneID" id="114247124"/>
<accession>A0A6J2K470</accession>
<protein>
    <submittedName>
        <fullName evidence="3">Uncharacterized protein LOC114247124</fullName>
    </submittedName>
</protein>
<evidence type="ECO:0000256" key="1">
    <source>
        <dbReference type="SAM" id="Coils"/>
    </source>
</evidence>
<dbReference type="AlphaFoldDB" id="A0A6J2K470"/>
<gene>
    <name evidence="3" type="primary">LOC114247124</name>
</gene>
<dbReference type="OrthoDB" id="7415728at2759"/>
<evidence type="ECO:0000313" key="3">
    <source>
        <dbReference type="RefSeq" id="XP_028035787.1"/>
    </source>
</evidence>
<organism evidence="2 3">
    <name type="scientific">Bombyx mandarina</name>
    <name type="common">Wild silk moth</name>
    <name type="synonym">Wild silkworm</name>
    <dbReference type="NCBI Taxonomy" id="7092"/>
    <lineage>
        <taxon>Eukaryota</taxon>
        <taxon>Metazoa</taxon>
        <taxon>Ecdysozoa</taxon>
        <taxon>Arthropoda</taxon>
        <taxon>Hexapoda</taxon>
        <taxon>Insecta</taxon>
        <taxon>Pterygota</taxon>
        <taxon>Neoptera</taxon>
        <taxon>Endopterygota</taxon>
        <taxon>Lepidoptera</taxon>
        <taxon>Glossata</taxon>
        <taxon>Ditrysia</taxon>
        <taxon>Bombycoidea</taxon>
        <taxon>Bombycidae</taxon>
        <taxon>Bombycinae</taxon>
        <taxon>Bombyx</taxon>
    </lineage>
</organism>
<sequence>MNYSVNNINSHIFGRSEGKIKSYKSCTDLRAWSHDEKARDRYLRDWMRSDMPVYIISVRTLVTLLKIMTCKTSGRLAPRCQPNCKSKIVLDTICTSCHIMKECLKNNQSVQDFLVKEEFETSHWPCDKCLEVLKTIKMFWKIIIEKLFHIETSNREQSTLHPATYIRVESIRSLTRTWQKDIVDDVLLVKKTTPYSNNNSSKAPKSAVDLVLSRAVDREKVDETMNVKNTSRQVNLNRECNKKSSTVGRRKTRRKLNKSTSVRLDLVDVACEANDFSKDFGPLTLDKEHIDNVHQKCDSHLNEIEKLKAEIDSLKIELRNIYETHPWKYALYNKSRSGFEMDDLSLLPKPFDDSVEDGNSVNNLESEMVITMKNCCNKNFKQVSVLKVLHKTNVTTLSDSDENRSSKENPLRFLTKVHNTFGEIFKREMSLVNDKNTLVKSDFQNGFQNVTSSKSAPSCSSVSSLESNYVSMKDLNVIVQQ</sequence>